<evidence type="ECO:0000256" key="2">
    <source>
        <dbReference type="SAM" id="MobiDB-lite"/>
    </source>
</evidence>
<dbReference type="AlphaFoldDB" id="A0A7X0JSU2"/>
<name>A0A7X0JSU2_9GAMM</name>
<feature type="coiled-coil region" evidence="1">
    <location>
        <begin position="188"/>
        <end position="222"/>
    </location>
</feature>
<feature type="compositionally biased region" description="Low complexity" evidence="2">
    <location>
        <begin position="290"/>
        <end position="307"/>
    </location>
</feature>
<accession>A0A7X0JSU2</accession>
<evidence type="ECO:0000256" key="1">
    <source>
        <dbReference type="SAM" id="Coils"/>
    </source>
</evidence>
<evidence type="ECO:0000313" key="3">
    <source>
        <dbReference type="EMBL" id="MBB6521645.1"/>
    </source>
</evidence>
<organism evidence="3 4">
    <name type="scientific">Pseudoteredinibacter isoporae</name>
    <dbReference type="NCBI Taxonomy" id="570281"/>
    <lineage>
        <taxon>Bacteria</taxon>
        <taxon>Pseudomonadati</taxon>
        <taxon>Pseudomonadota</taxon>
        <taxon>Gammaproteobacteria</taxon>
        <taxon>Cellvibrionales</taxon>
        <taxon>Cellvibrionaceae</taxon>
        <taxon>Pseudoteredinibacter</taxon>
    </lineage>
</organism>
<keyword evidence="4" id="KW-1185">Reference proteome</keyword>
<protein>
    <submittedName>
        <fullName evidence="3">Uncharacterized protein</fullName>
    </submittedName>
</protein>
<keyword evidence="1" id="KW-0175">Coiled coil</keyword>
<evidence type="ECO:0000313" key="4">
    <source>
        <dbReference type="Proteomes" id="UP000528457"/>
    </source>
</evidence>
<sequence length="417" mass="47379">MGEIRPEQYQLVFFFEGTDVSRQMLVEEFESVLDGFVPLVDYSGRKCQCAFLLVNPDLTVDAVVFFHLGFDISGRPDLHWNTPIKQLACQADITPTLSRVIRIASYSNCSIAWHQQKLWEPFVEQVEAMVQCVKSNQLGLGQLDRQQSSTSEIPALQINDSAQPVVLTNLADYVGGDGFDESMLEKQRKNYEQQLNLKSLEIGKLRDQHNELLLQLKSLEGRFEKSVYEKAQSYIEKRDKKWQEKLGQAKQYILQQNRLIKEKDAELESRTQMHTGDESLNNAAGNRFAQSGSSQPGSSQNSSPQNNNAMLKLMQDQGIKLQVNHPGIGSLHIPYEDVIEYLAAPMVYVANLRGVRPEDYAAWLQHRKNPRCQGFTEDGKACCEKIDPVSDLDQFVPGHSDFCQHHRMEKPQNESLA</sequence>
<feature type="region of interest" description="Disordered" evidence="2">
    <location>
        <begin position="274"/>
        <end position="307"/>
    </location>
</feature>
<reference evidence="3 4" key="1">
    <citation type="submission" date="2020-08" db="EMBL/GenBank/DDBJ databases">
        <title>Genomic Encyclopedia of Type Strains, Phase IV (KMG-IV): sequencing the most valuable type-strain genomes for metagenomic binning, comparative biology and taxonomic classification.</title>
        <authorList>
            <person name="Goeker M."/>
        </authorList>
    </citation>
    <scope>NUCLEOTIDE SEQUENCE [LARGE SCALE GENOMIC DNA]</scope>
    <source>
        <strain evidence="3 4">DSM 22368</strain>
    </source>
</reference>
<dbReference type="InParanoid" id="A0A7X0JSU2"/>
<proteinExistence type="predicted"/>
<comment type="caution">
    <text evidence="3">The sequence shown here is derived from an EMBL/GenBank/DDBJ whole genome shotgun (WGS) entry which is preliminary data.</text>
</comment>
<dbReference type="RefSeq" id="WP_166844512.1">
    <property type="nucleotide sequence ID" value="NZ_JAAONY010000002.1"/>
</dbReference>
<dbReference type="EMBL" id="JACHHT010000002">
    <property type="protein sequence ID" value="MBB6521645.1"/>
    <property type="molecule type" value="Genomic_DNA"/>
</dbReference>
<dbReference type="Proteomes" id="UP000528457">
    <property type="component" value="Unassembled WGS sequence"/>
</dbReference>
<gene>
    <name evidence="3" type="ORF">HNR48_001930</name>
</gene>